<keyword evidence="1" id="KW-0812">Transmembrane</keyword>
<feature type="transmembrane region" description="Helical" evidence="1">
    <location>
        <begin position="177"/>
        <end position="196"/>
    </location>
</feature>
<evidence type="ECO:0000313" key="3">
    <source>
        <dbReference type="Proteomes" id="UP000288805"/>
    </source>
</evidence>
<organism evidence="2 3">
    <name type="scientific">Vitis vinifera</name>
    <name type="common">Grape</name>
    <dbReference type="NCBI Taxonomy" id="29760"/>
    <lineage>
        <taxon>Eukaryota</taxon>
        <taxon>Viridiplantae</taxon>
        <taxon>Streptophyta</taxon>
        <taxon>Embryophyta</taxon>
        <taxon>Tracheophyta</taxon>
        <taxon>Spermatophyta</taxon>
        <taxon>Magnoliopsida</taxon>
        <taxon>eudicotyledons</taxon>
        <taxon>Gunneridae</taxon>
        <taxon>Pentapetalae</taxon>
        <taxon>rosids</taxon>
        <taxon>Vitales</taxon>
        <taxon>Vitaceae</taxon>
        <taxon>Viteae</taxon>
        <taxon>Vitis</taxon>
    </lineage>
</organism>
<protein>
    <submittedName>
        <fullName evidence="2">Uncharacterized protein</fullName>
    </submittedName>
</protein>
<evidence type="ECO:0000313" key="2">
    <source>
        <dbReference type="EMBL" id="RVW33648.1"/>
    </source>
</evidence>
<keyword evidence="1" id="KW-0472">Membrane</keyword>
<proteinExistence type="predicted"/>
<dbReference type="Proteomes" id="UP000288805">
    <property type="component" value="Unassembled WGS sequence"/>
</dbReference>
<reference evidence="2 3" key="1">
    <citation type="journal article" date="2018" name="PLoS Genet.">
        <title>Population sequencing reveals clonal diversity and ancestral inbreeding in the grapevine cultivar Chardonnay.</title>
        <authorList>
            <person name="Roach M.J."/>
            <person name="Johnson D.L."/>
            <person name="Bohlmann J."/>
            <person name="van Vuuren H.J."/>
            <person name="Jones S.J."/>
            <person name="Pretorius I.S."/>
            <person name="Schmidt S.A."/>
            <person name="Borneman A.R."/>
        </authorList>
    </citation>
    <scope>NUCLEOTIDE SEQUENCE [LARGE SCALE GENOMIC DNA]</scope>
    <source>
        <strain evidence="3">cv. Chardonnay</strain>
        <tissue evidence="2">Leaf</tissue>
    </source>
</reference>
<name>A0A438DDZ0_VITVI</name>
<evidence type="ECO:0000256" key="1">
    <source>
        <dbReference type="SAM" id="Phobius"/>
    </source>
</evidence>
<keyword evidence="1" id="KW-1133">Transmembrane helix</keyword>
<feature type="transmembrane region" description="Helical" evidence="1">
    <location>
        <begin position="144"/>
        <end position="165"/>
    </location>
</feature>
<dbReference type="AlphaFoldDB" id="A0A438DDZ0"/>
<dbReference type="EMBL" id="QGNW01001670">
    <property type="protein sequence ID" value="RVW33648.1"/>
    <property type="molecule type" value="Genomic_DNA"/>
</dbReference>
<accession>A0A438DDZ0</accession>
<comment type="caution">
    <text evidence="2">The sequence shown here is derived from an EMBL/GenBank/DDBJ whole genome shotgun (WGS) entry which is preliminary data.</text>
</comment>
<gene>
    <name evidence="2" type="ORF">CK203_092946</name>
</gene>
<sequence>MEASSLHLPISLHSQFGLKPKAELFHTRQVSNIYTTKDPPLHVPWWRCQRGNRNSPSHHRHLSVAHLFIFGHVAGYSLWGVDDPSLPTRSEIIWPLGEWDQPSRWTARGCVLWKGHRGSIYRPGIITVGSDQVLEGDKKMDEGGWGAGAVTMVLVVAALLIFVPLGMGPVQAPSPCMLLLFPAVLIFILIFLSHASSQS</sequence>